<dbReference type="GO" id="GO:0005765">
    <property type="term" value="C:lysosomal membrane"/>
    <property type="evidence" value="ECO:0007669"/>
    <property type="project" value="TreeGrafter"/>
</dbReference>
<proteinExistence type="predicted"/>
<feature type="transmembrane region" description="Helical" evidence="2">
    <location>
        <begin position="90"/>
        <end position="108"/>
    </location>
</feature>
<dbReference type="GO" id="GO:0030660">
    <property type="term" value="C:Golgi-associated vesicle membrane"/>
    <property type="evidence" value="ECO:0007669"/>
    <property type="project" value="TreeGrafter"/>
</dbReference>
<dbReference type="PANTHER" id="PTHR12174:SF90">
    <property type="entry name" value="SIGNAL PEPTIDE PEPTIDASE-LIKE 3"/>
    <property type="match status" value="1"/>
</dbReference>
<dbReference type="GO" id="GO:0098553">
    <property type="term" value="C:lumenal side of endoplasmic reticulum membrane"/>
    <property type="evidence" value="ECO:0007669"/>
    <property type="project" value="TreeGrafter"/>
</dbReference>
<dbReference type="EMBL" id="JBAMMX010000026">
    <property type="protein sequence ID" value="KAK6914399.1"/>
    <property type="molecule type" value="Genomic_DNA"/>
</dbReference>
<dbReference type="GO" id="GO:0042500">
    <property type="term" value="F:aspartic endopeptidase activity, intramembrane cleaving"/>
    <property type="evidence" value="ECO:0007669"/>
    <property type="project" value="InterPro"/>
</dbReference>
<evidence type="ECO:0000313" key="3">
    <source>
        <dbReference type="EMBL" id="KAK6914399.1"/>
    </source>
</evidence>
<dbReference type="Pfam" id="PF04258">
    <property type="entry name" value="Peptidase_A22B"/>
    <property type="match status" value="1"/>
</dbReference>
<dbReference type="GO" id="GO:0033619">
    <property type="term" value="P:membrane protein proteolysis"/>
    <property type="evidence" value="ECO:0007669"/>
    <property type="project" value="TreeGrafter"/>
</dbReference>
<keyword evidence="1" id="KW-0645">Protease</keyword>
<evidence type="ECO:0000256" key="1">
    <source>
        <dbReference type="ARBA" id="ARBA00022670"/>
    </source>
</evidence>
<keyword evidence="2" id="KW-1133">Transmembrane helix</keyword>
<dbReference type="PANTHER" id="PTHR12174">
    <property type="entry name" value="SIGNAL PEPTIDE PEPTIDASE"/>
    <property type="match status" value="1"/>
</dbReference>
<keyword evidence="4" id="KW-1185">Reference proteome</keyword>
<reference evidence="3 4" key="1">
    <citation type="submission" date="2023-12" db="EMBL/GenBank/DDBJ databases">
        <title>A high-quality genome assembly for Dillenia turbinata (Dilleniales).</title>
        <authorList>
            <person name="Chanderbali A."/>
        </authorList>
    </citation>
    <scope>NUCLEOTIDE SEQUENCE [LARGE SCALE GENOMIC DNA]</scope>
    <source>
        <strain evidence="3">LSX21</strain>
        <tissue evidence="3">Leaf</tissue>
    </source>
</reference>
<comment type="caution">
    <text evidence="3">The sequence shown here is derived from an EMBL/GenBank/DDBJ whole genome shotgun (WGS) entry which is preliminary data.</text>
</comment>
<protein>
    <submittedName>
        <fullName evidence="3">Peptidase A22B, signal peptide peptidase</fullName>
    </submittedName>
</protein>
<dbReference type="InterPro" id="IPR007369">
    <property type="entry name" value="Peptidase_A22B_SPP"/>
</dbReference>
<organism evidence="3 4">
    <name type="scientific">Dillenia turbinata</name>
    <dbReference type="NCBI Taxonomy" id="194707"/>
    <lineage>
        <taxon>Eukaryota</taxon>
        <taxon>Viridiplantae</taxon>
        <taxon>Streptophyta</taxon>
        <taxon>Embryophyta</taxon>
        <taxon>Tracheophyta</taxon>
        <taxon>Spermatophyta</taxon>
        <taxon>Magnoliopsida</taxon>
        <taxon>eudicotyledons</taxon>
        <taxon>Gunneridae</taxon>
        <taxon>Pentapetalae</taxon>
        <taxon>Dilleniales</taxon>
        <taxon>Dilleniaceae</taxon>
        <taxon>Dillenia</taxon>
    </lineage>
</organism>
<name>A0AAN8YT81_9MAGN</name>
<gene>
    <name evidence="3" type="ORF">RJ641_021720</name>
</gene>
<sequence length="133" mass="14460">MEEEILNTRTTAPALDPACTGMDVAALQSASEPCSSLMPEHCLLSTTEGFDKANKKGMSDGYFLWLIIGYGFGLFVTYLGLYMMDGHGQPALLYLVPCTLGVVFTLGWRRGEVKDLWNYKTAPPSLGQLGSQA</sequence>
<dbReference type="AlphaFoldDB" id="A0AAN8YT81"/>
<evidence type="ECO:0000313" key="4">
    <source>
        <dbReference type="Proteomes" id="UP001370490"/>
    </source>
</evidence>
<accession>A0AAN8YT81</accession>
<dbReference type="Proteomes" id="UP001370490">
    <property type="component" value="Unassembled WGS sequence"/>
</dbReference>
<keyword evidence="1" id="KW-0378">Hydrolase</keyword>
<keyword evidence="2" id="KW-0472">Membrane</keyword>
<keyword evidence="2" id="KW-0812">Transmembrane</keyword>
<evidence type="ECO:0000256" key="2">
    <source>
        <dbReference type="SAM" id="Phobius"/>
    </source>
</evidence>
<dbReference type="GO" id="GO:0098554">
    <property type="term" value="C:cytoplasmic side of endoplasmic reticulum membrane"/>
    <property type="evidence" value="ECO:0007669"/>
    <property type="project" value="TreeGrafter"/>
</dbReference>
<feature type="transmembrane region" description="Helical" evidence="2">
    <location>
        <begin position="62"/>
        <end position="84"/>
    </location>
</feature>